<evidence type="ECO:0000313" key="2">
    <source>
        <dbReference type="EMBL" id="KAE9033594.1"/>
    </source>
</evidence>
<keyword evidence="1" id="KW-0472">Membrane</keyword>
<dbReference type="PANTHER" id="PTHR40866">
    <property type="entry name" value="BED-TYPE DOMAIN-CONTAINING PROTEIN"/>
    <property type="match status" value="1"/>
</dbReference>
<organism evidence="2 3">
    <name type="scientific">Phytophthora rubi</name>
    <dbReference type="NCBI Taxonomy" id="129364"/>
    <lineage>
        <taxon>Eukaryota</taxon>
        <taxon>Sar</taxon>
        <taxon>Stramenopiles</taxon>
        <taxon>Oomycota</taxon>
        <taxon>Peronosporomycetes</taxon>
        <taxon>Peronosporales</taxon>
        <taxon>Peronosporaceae</taxon>
        <taxon>Phytophthora</taxon>
    </lineage>
</organism>
<name>A0A6A3MW13_9STRA</name>
<evidence type="ECO:0000313" key="3">
    <source>
        <dbReference type="Proteomes" id="UP000429607"/>
    </source>
</evidence>
<reference evidence="2 3" key="1">
    <citation type="submission" date="2018-09" db="EMBL/GenBank/DDBJ databases">
        <title>Genomic investigation of the strawberry pathogen Phytophthora fragariae indicates pathogenicity is determined by transcriptional variation in three key races.</title>
        <authorList>
            <person name="Adams T.M."/>
            <person name="Armitage A.D."/>
            <person name="Sobczyk M.K."/>
            <person name="Bates H.J."/>
            <person name="Dunwell J.M."/>
            <person name="Nellist C.F."/>
            <person name="Harrison R.J."/>
        </authorList>
    </citation>
    <scope>NUCLEOTIDE SEQUENCE [LARGE SCALE GENOMIC DNA]</scope>
    <source>
        <strain evidence="2 3">SCRP249</strain>
    </source>
</reference>
<comment type="caution">
    <text evidence="2">The sequence shown here is derived from an EMBL/GenBank/DDBJ whole genome shotgun (WGS) entry which is preliminary data.</text>
</comment>
<gene>
    <name evidence="2" type="ORF">PR001_g10092</name>
</gene>
<proteinExistence type="predicted"/>
<dbReference type="Proteomes" id="UP000429607">
    <property type="component" value="Unassembled WGS sequence"/>
</dbReference>
<feature type="transmembrane region" description="Helical" evidence="1">
    <location>
        <begin position="17"/>
        <end position="39"/>
    </location>
</feature>
<dbReference type="EMBL" id="QXFV01000581">
    <property type="protein sequence ID" value="KAE9033594.1"/>
    <property type="molecule type" value="Genomic_DNA"/>
</dbReference>
<keyword evidence="1" id="KW-1133">Transmembrane helix</keyword>
<sequence>MFNMLCGQKLGKEKGTLFVLMFAGWSHAGIHYVALYAVFETDGKLRFPLLGLSPLEDSSQTADAQIKLFGNIIDAYDKTNDMPYDDLLAEVNNLMVELRHDNNRAELEKHTELVPVKRNVTCWSSTFTMIQRYIGIRA</sequence>
<dbReference type="SUPFAM" id="SSF53098">
    <property type="entry name" value="Ribonuclease H-like"/>
    <property type="match status" value="1"/>
</dbReference>
<dbReference type="PANTHER" id="PTHR40866:SF1">
    <property type="entry name" value="BED-TYPE DOMAIN-CONTAINING PROTEIN"/>
    <property type="match status" value="1"/>
</dbReference>
<protein>
    <submittedName>
        <fullName evidence="2">Uncharacterized protein</fullName>
    </submittedName>
</protein>
<dbReference type="AlphaFoldDB" id="A0A6A3MW13"/>
<evidence type="ECO:0000256" key="1">
    <source>
        <dbReference type="SAM" id="Phobius"/>
    </source>
</evidence>
<dbReference type="InterPro" id="IPR012337">
    <property type="entry name" value="RNaseH-like_sf"/>
</dbReference>
<accession>A0A6A3MW13</accession>
<keyword evidence="1" id="KW-0812">Transmembrane</keyword>